<dbReference type="GeneID" id="92379996"/>
<dbReference type="AlphaFoldDB" id="A0A1G4IKL7"/>
<dbReference type="VEuPathDB" id="TriTrypDB:TEOVI_000605700"/>
<keyword evidence="2" id="KW-1185">Reference proteome</keyword>
<sequence>MSISQVDLEHSPHPAFQVATFSATDESAEGAAISPVGDGECFGGVRNGVSTNSIKSAAELLSVHQKTLIDISLTFPARAPTLDLLDMHGITLSRRTLRADLPDPDGRDAAFSKLEEFRFGDDHSDDPSNL</sequence>
<gene>
    <name evidence="1" type="ORF">TEOVI_000605700</name>
</gene>
<dbReference type="RefSeq" id="XP_067083502.1">
    <property type="nucleotide sequence ID" value="XM_067227401.1"/>
</dbReference>
<organism evidence="1 2">
    <name type="scientific">Trypanosoma equiperdum</name>
    <dbReference type="NCBI Taxonomy" id="5694"/>
    <lineage>
        <taxon>Eukaryota</taxon>
        <taxon>Discoba</taxon>
        <taxon>Euglenozoa</taxon>
        <taxon>Kinetoplastea</taxon>
        <taxon>Metakinetoplastina</taxon>
        <taxon>Trypanosomatida</taxon>
        <taxon>Trypanosomatidae</taxon>
        <taxon>Trypanosoma</taxon>
    </lineage>
</organism>
<dbReference type="Proteomes" id="UP000195570">
    <property type="component" value="Unassembled WGS sequence"/>
</dbReference>
<evidence type="ECO:0000313" key="2">
    <source>
        <dbReference type="Proteomes" id="UP000195570"/>
    </source>
</evidence>
<dbReference type="EMBL" id="CZPT02001986">
    <property type="protein sequence ID" value="SCU73083.1"/>
    <property type="molecule type" value="Genomic_DNA"/>
</dbReference>
<protein>
    <submittedName>
        <fullName evidence="1">Uncharacterized protein</fullName>
    </submittedName>
</protein>
<proteinExistence type="predicted"/>
<accession>A0A1G4IKL7</accession>
<name>A0A1G4IKL7_TRYEQ</name>
<reference evidence="1" key="1">
    <citation type="submission" date="2016-09" db="EMBL/GenBank/DDBJ databases">
        <authorList>
            <person name="Hebert L."/>
            <person name="Moumen B."/>
        </authorList>
    </citation>
    <scope>NUCLEOTIDE SEQUENCE [LARGE SCALE GENOMIC DNA]</scope>
    <source>
        <strain evidence="1">OVI</strain>
    </source>
</reference>
<comment type="caution">
    <text evidence="1">The sequence shown here is derived from an EMBL/GenBank/DDBJ whole genome shotgun (WGS) entry which is preliminary data.</text>
</comment>
<evidence type="ECO:0000313" key="1">
    <source>
        <dbReference type="EMBL" id="SCU73083.1"/>
    </source>
</evidence>